<dbReference type="GeneID" id="87837515"/>
<keyword evidence="2" id="KW-1185">Reference proteome</keyword>
<dbReference type="InterPro" id="IPR011032">
    <property type="entry name" value="GroES-like_sf"/>
</dbReference>
<sequence length="312" mass="32516">MKIARVTSWGSAPVYSDGPDLPAPSPSQLQVKVVAVAVPPVVRGRALGKHSSARGATLPYDPTVDGVVKDESTGDLYYVSPMSGSLFGERANVERHTLVKLAPEADPIAVATLVNPVGSSWMAFRCRAIPAGCEGATVLVLGATSTSGRAAVAVARSLGAARIIGMSRKEETLATVQDLDERVVLQEPFTLPAGLGPIHIVLDFVGGRAAVGVLQSAEVAPGKDVQYIHVGDLAGEETLGLPSRLLNAKPIRVTGSGMGAWGKMDVKKEIGGLLGAVVKMPRPTDVKVASFADVESVWDSEDTKSKRLVLVP</sequence>
<protein>
    <submittedName>
        <fullName evidence="1">Uncharacterized protein</fullName>
    </submittedName>
</protein>
<comment type="caution">
    <text evidence="1">The sequence shown here is derived from an EMBL/GenBank/DDBJ whole genome shotgun (WGS) entry which is preliminary data.</text>
</comment>
<dbReference type="GO" id="GO:0016491">
    <property type="term" value="F:oxidoreductase activity"/>
    <property type="evidence" value="ECO:0007669"/>
    <property type="project" value="TreeGrafter"/>
</dbReference>
<reference evidence="1" key="1">
    <citation type="journal article" date="2023" name="Mol. Phylogenet. Evol.">
        <title>Genome-scale phylogeny and comparative genomics of the fungal order Sordariales.</title>
        <authorList>
            <person name="Hensen N."/>
            <person name="Bonometti L."/>
            <person name="Westerberg I."/>
            <person name="Brannstrom I.O."/>
            <person name="Guillou S."/>
            <person name="Cros-Aarteil S."/>
            <person name="Calhoun S."/>
            <person name="Haridas S."/>
            <person name="Kuo A."/>
            <person name="Mondo S."/>
            <person name="Pangilinan J."/>
            <person name="Riley R."/>
            <person name="LaButti K."/>
            <person name="Andreopoulos B."/>
            <person name="Lipzen A."/>
            <person name="Chen C."/>
            <person name="Yan M."/>
            <person name="Daum C."/>
            <person name="Ng V."/>
            <person name="Clum A."/>
            <person name="Steindorff A."/>
            <person name="Ohm R.A."/>
            <person name="Martin F."/>
            <person name="Silar P."/>
            <person name="Natvig D.O."/>
            <person name="Lalanne C."/>
            <person name="Gautier V."/>
            <person name="Ament-Velasquez S.L."/>
            <person name="Kruys A."/>
            <person name="Hutchinson M.I."/>
            <person name="Powell A.J."/>
            <person name="Barry K."/>
            <person name="Miller A.N."/>
            <person name="Grigoriev I.V."/>
            <person name="Debuchy R."/>
            <person name="Gladieux P."/>
            <person name="Hiltunen Thoren M."/>
            <person name="Johannesson H."/>
        </authorList>
    </citation>
    <scope>NUCLEOTIDE SEQUENCE</scope>
    <source>
        <strain evidence="1">CBS 168.71</strain>
    </source>
</reference>
<dbReference type="AlphaFoldDB" id="A0AAE0HGI8"/>
<accession>A0AAE0HGI8</accession>
<dbReference type="Gene3D" id="3.90.180.10">
    <property type="entry name" value="Medium-chain alcohol dehydrogenases, catalytic domain"/>
    <property type="match status" value="1"/>
</dbReference>
<evidence type="ECO:0000313" key="2">
    <source>
        <dbReference type="Proteomes" id="UP001278766"/>
    </source>
</evidence>
<dbReference type="RefSeq" id="XP_062658750.1">
    <property type="nucleotide sequence ID" value="XM_062800567.1"/>
</dbReference>
<dbReference type="InterPro" id="IPR036291">
    <property type="entry name" value="NAD(P)-bd_dom_sf"/>
</dbReference>
<reference evidence="1" key="2">
    <citation type="submission" date="2023-06" db="EMBL/GenBank/DDBJ databases">
        <authorList>
            <consortium name="Lawrence Berkeley National Laboratory"/>
            <person name="Haridas S."/>
            <person name="Hensen N."/>
            <person name="Bonometti L."/>
            <person name="Westerberg I."/>
            <person name="Brannstrom I.O."/>
            <person name="Guillou S."/>
            <person name="Cros-Aarteil S."/>
            <person name="Calhoun S."/>
            <person name="Kuo A."/>
            <person name="Mondo S."/>
            <person name="Pangilinan J."/>
            <person name="Riley R."/>
            <person name="Labutti K."/>
            <person name="Andreopoulos B."/>
            <person name="Lipzen A."/>
            <person name="Chen C."/>
            <person name="Yanf M."/>
            <person name="Daum C."/>
            <person name="Ng V."/>
            <person name="Clum A."/>
            <person name="Steindorff A."/>
            <person name="Ohm R."/>
            <person name="Martin F."/>
            <person name="Silar P."/>
            <person name="Natvig D."/>
            <person name="Lalanne C."/>
            <person name="Gautier V."/>
            <person name="Ament-Velasquez S.L."/>
            <person name="Kruys A."/>
            <person name="Hutchinson M.I."/>
            <person name="Powell A.J."/>
            <person name="Barry K."/>
            <person name="Miller A.N."/>
            <person name="Grigoriev I.V."/>
            <person name="Debuchy R."/>
            <person name="Gladieux P."/>
            <person name="Thoren M.H."/>
            <person name="Johannesson H."/>
        </authorList>
    </citation>
    <scope>NUCLEOTIDE SEQUENCE</scope>
    <source>
        <strain evidence="1">CBS 168.71</strain>
    </source>
</reference>
<evidence type="ECO:0000313" key="1">
    <source>
        <dbReference type="EMBL" id="KAK3295236.1"/>
    </source>
</evidence>
<name>A0AAE0HGI8_9PEZI</name>
<dbReference type="PANTHER" id="PTHR43677:SF11">
    <property type="entry name" value="ZINC-CONTAINING ALCOHOL DEHYDROGENASE"/>
    <property type="match status" value="1"/>
</dbReference>
<organism evidence="1 2">
    <name type="scientific">Chaetomium fimeti</name>
    <dbReference type="NCBI Taxonomy" id="1854472"/>
    <lineage>
        <taxon>Eukaryota</taxon>
        <taxon>Fungi</taxon>
        <taxon>Dikarya</taxon>
        <taxon>Ascomycota</taxon>
        <taxon>Pezizomycotina</taxon>
        <taxon>Sordariomycetes</taxon>
        <taxon>Sordariomycetidae</taxon>
        <taxon>Sordariales</taxon>
        <taxon>Chaetomiaceae</taxon>
        <taxon>Chaetomium</taxon>
    </lineage>
</organism>
<dbReference type="InterPro" id="IPR051397">
    <property type="entry name" value="Zn-ADH-like_protein"/>
</dbReference>
<gene>
    <name evidence="1" type="ORF">B0H64DRAFT_322541</name>
</gene>
<dbReference type="SUPFAM" id="SSF50129">
    <property type="entry name" value="GroES-like"/>
    <property type="match status" value="1"/>
</dbReference>
<proteinExistence type="predicted"/>
<dbReference type="Proteomes" id="UP001278766">
    <property type="component" value="Unassembled WGS sequence"/>
</dbReference>
<dbReference type="Gene3D" id="3.40.50.720">
    <property type="entry name" value="NAD(P)-binding Rossmann-like Domain"/>
    <property type="match status" value="1"/>
</dbReference>
<dbReference type="SUPFAM" id="SSF51735">
    <property type="entry name" value="NAD(P)-binding Rossmann-fold domains"/>
    <property type="match status" value="1"/>
</dbReference>
<dbReference type="EMBL" id="JAUEPN010000004">
    <property type="protein sequence ID" value="KAK3295236.1"/>
    <property type="molecule type" value="Genomic_DNA"/>
</dbReference>
<dbReference type="PANTHER" id="PTHR43677">
    <property type="entry name" value="SHORT-CHAIN DEHYDROGENASE/REDUCTASE"/>
    <property type="match status" value="1"/>
</dbReference>